<accession>A0ACC1T6V0</accession>
<comment type="caution">
    <text evidence="1">The sequence shown here is derived from an EMBL/GenBank/DDBJ whole genome shotgun (WGS) entry which is preliminary data.</text>
</comment>
<sequence>MSATATDLPVELFDLILSFYDSSSFSNKVGISKRQLGAIVLVCRHWALACQPKMFENIRLHGLKDFNRLWEAMSHPLSRIGGYVKTIEYIVWDDLSATPWIYIACRKLKHFPKLSSSVQFRLVSFDIDAKKLTMAIRSPISRCHRIMCIDTLHLSDVKFARLEDLGRAVGELPCLKKAEFYTIMWDEPKRDGEFPALLPCLKSSQKSPACLHLDMFECTDNSAVLWLACLHGTRRLRTEDLQTLYRIVRSRPYSSHFNTRRERDTIYVDGYNWKLEVTVRATERSQQYIHTLRIRIPVAVSDGIDWTSIGEYIVSLGDLHQVCFHFDDSREMEDFAALFIALDMPHLCCSPKLKLTLETTEGDEKHTVCQTDAMRQEVESWLQKEAEECEWTSEEATALARAFRERDLEAYEPMIQKLRKRGRHGGRWRREDEEDASGDEETQESREQKERNLQTCKRTHDGIDQDTMLSGLRRPRKRPHYPASVWVPGPYHEDGRIPHPRFMQVAIAVPNGSPRQRKSIVIGEPGTEPATVEDVSPA</sequence>
<name>A0ACC1T6V0_9APHY</name>
<gene>
    <name evidence="1" type="ORF">NM688_g2955</name>
</gene>
<protein>
    <submittedName>
        <fullName evidence="1">Uncharacterized protein</fullName>
    </submittedName>
</protein>
<reference evidence="1" key="1">
    <citation type="submission" date="2022-07" db="EMBL/GenBank/DDBJ databases">
        <title>Genome Sequence of Phlebia brevispora.</title>
        <authorList>
            <person name="Buettner E."/>
        </authorList>
    </citation>
    <scope>NUCLEOTIDE SEQUENCE</scope>
    <source>
        <strain evidence="1">MPL23</strain>
    </source>
</reference>
<evidence type="ECO:0000313" key="2">
    <source>
        <dbReference type="Proteomes" id="UP001148662"/>
    </source>
</evidence>
<evidence type="ECO:0000313" key="1">
    <source>
        <dbReference type="EMBL" id="KAJ3554731.1"/>
    </source>
</evidence>
<dbReference type="Proteomes" id="UP001148662">
    <property type="component" value="Unassembled WGS sequence"/>
</dbReference>
<organism evidence="1 2">
    <name type="scientific">Phlebia brevispora</name>
    <dbReference type="NCBI Taxonomy" id="194682"/>
    <lineage>
        <taxon>Eukaryota</taxon>
        <taxon>Fungi</taxon>
        <taxon>Dikarya</taxon>
        <taxon>Basidiomycota</taxon>
        <taxon>Agaricomycotina</taxon>
        <taxon>Agaricomycetes</taxon>
        <taxon>Polyporales</taxon>
        <taxon>Meruliaceae</taxon>
        <taxon>Phlebia</taxon>
    </lineage>
</organism>
<dbReference type="EMBL" id="JANHOG010000402">
    <property type="protein sequence ID" value="KAJ3554731.1"/>
    <property type="molecule type" value="Genomic_DNA"/>
</dbReference>
<keyword evidence="2" id="KW-1185">Reference proteome</keyword>
<proteinExistence type="predicted"/>